<accession>A0A848M2I6</accession>
<dbReference type="Pfam" id="PF08279">
    <property type="entry name" value="HTH_11"/>
    <property type="match status" value="1"/>
</dbReference>
<protein>
    <submittedName>
        <fullName evidence="3">YafY family transcriptional regulator</fullName>
    </submittedName>
</protein>
<dbReference type="Pfam" id="PF13280">
    <property type="entry name" value="WYL"/>
    <property type="match status" value="1"/>
</dbReference>
<feature type="domain" description="Helix-turn-helix type 11" evidence="1">
    <location>
        <begin position="8"/>
        <end position="60"/>
    </location>
</feature>
<dbReference type="RefSeq" id="WP_169503169.1">
    <property type="nucleotide sequence ID" value="NZ_JABBPN010000001.1"/>
</dbReference>
<comment type="caution">
    <text evidence="3">The sequence shown here is derived from an EMBL/GenBank/DDBJ whole genome shotgun (WGS) entry which is preliminary data.</text>
</comment>
<dbReference type="PANTHER" id="PTHR34580:SF3">
    <property type="entry name" value="PROTEIN PAFB"/>
    <property type="match status" value="1"/>
</dbReference>
<evidence type="ECO:0000259" key="2">
    <source>
        <dbReference type="Pfam" id="PF13280"/>
    </source>
</evidence>
<dbReference type="InterPro" id="IPR013196">
    <property type="entry name" value="HTH_11"/>
</dbReference>
<dbReference type="EMBL" id="JABBPN010000001">
    <property type="protein sequence ID" value="NMO94479.1"/>
    <property type="molecule type" value="Genomic_DNA"/>
</dbReference>
<organism evidence="3 4">
    <name type="scientific">Paenibacillus lemnae</name>
    <dbReference type="NCBI Taxonomy" id="1330551"/>
    <lineage>
        <taxon>Bacteria</taxon>
        <taxon>Bacillati</taxon>
        <taxon>Bacillota</taxon>
        <taxon>Bacilli</taxon>
        <taxon>Bacillales</taxon>
        <taxon>Paenibacillaceae</taxon>
        <taxon>Paenibacillus</taxon>
    </lineage>
</organism>
<name>A0A848M2I6_PAELE</name>
<evidence type="ECO:0000259" key="1">
    <source>
        <dbReference type="Pfam" id="PF08279"/>
    </source>
</evidence>
<evidence type="ECO:0000313" key="3">
    <source>
        <dbReference type="EMBL" id="NMO94479.1"/>
    </source>
</evidence>
<proteinExistence type="predicted"/>
<dbReference type="InterPro" id="IPR036388">
    <property type="entry name" value="WH-like_DNA-bd_sf"/>
</dbReference>
<dbReference type="PANTHER" id="PTHR34580">
    <property type="match status" value="1"/>
</dbReference>
<evidence type="ECO:0000313" key="4">
    <source>
        <dbReference type="Proteomes" id="UP000565468"/>
    </source>
</evidence>
<reference evidence="3 4" key="1">
    <citation type="submission" date="2020-04" db="EMBL/GenBank/DDBJ databases">
        <title>Paenibacillus algicola sp. nov., a novel marine bacterium producing alginate lyase.</title>
        <authorList>
            <person name="Huang H."/>
        </authorList>
    </citation>
    <scope>NUCLEOTIDE SEQUENCE [LARGE SCALE GENOMIC DNA]</scope>
    <source>
        <strain evidence="3 4">L7-75</strain>
    </source>
</reference>
<dbReference type="Proteomes" id="UP000565468">
    <property type="component" value="Unassembled WGS sequence"/>
</dbReference>
<dbReference type="PROSITE" id="PS52050">
    <property type="entry name" value="WYL"/>
    <property type="match status" value="1"/>
</dbReference>
<dbReference type="Gene3D" id="1.10.10.10">
    <property type="entry name" value="Winged helix-like DNA-binding domain superfamily/Winged helix DNA-binding domain"/>
    <property type="match status" value="1"/>
</dbReference>
<feature type="domain" description="WYL" evidence="2">
    <location>
        <begin position="139"/>
        <end position="206"/>
    </location>
</feature>
<keyword evidence="4" id="KW-1185">Reference proteome</keyword>
<dbReference type="InterPro" id="IPR026881">
    <property type="entry name" value="WYL_dom"/>
</dbReference>
<dbReference type="AlphaFoldDB" id="A0A848M2I6"/>
<dbReference type="InterPro" id="IPR036390">
    <property type="entry name" value="WH_DNA-bd_sf"/>
</dbReference>
<dbReference type="SUPFAM" id="SSF46785">
    <property type="entry name" value="Winged helix' DNA-binding domain"/>
    <property type="match status" value="1"/>
</dbReference>
<dbReference type="InterPro" id="IPR051534">
    <property type="entry name" value="CBASS_pafABC_assoc_protein"/>
</dbReference>
<gene>
    <name evidence="3" type="ORF">HII30_01590</name>
</gene>
<sequence>MSKIDSMLAILWMLNSGRKMTAQQISERLEMNIRTVYRYIDTLSASGVPIISDAGHHGGYTLLHRFIESPLLFHVDEQAALLHAADFAEQAGYYGGKALDRAAAKLKQYSNPEQITMINQRLEGFEVIQTAGRPRVEPALDLLAQSIVSKNAVLIEYDTRLQGKPRQRMLDPYGILYWNHNWYVIGYCHFREEIRSFRVDRILNWTATEHTFDRPPSFSAADFFMNHILSSAEHPQSLKLLTLTGQASSLDHLCQHWFLGHHVKDRSPDTVTFELQETDMHNAVPYLFFPYGTSIQVVEPERMKQRMLEVLQEMMNHYQA</sequence>